<name>A0A249KUD4_9ACTN</name>
<evidence type="ECO:0000256" key="1">
    <source>
        <dbReference type="RuleBase" id="RU367007"/>
    </source>
</evidence>
<feature type="transmembrane region" description="Helical" evidence="1">
    <location>
        <begin position="130"/>
        <end position="147"/>
    </location>
</feature>
<reference evidence="4 5" key="1">
    <citation type="submission" date="2016-07" db="EMBL/GenBank/DDBJ databases">
        <title>High microdiversification within the ubiquitous acI lineage of Actinobacteria.</title>
        <authorList>
            <person name="Neuenschwander S.M."/>
            <person name="Salcher M."/>
            <person name="Ghai R."/>
            <person name="Pernthaler J."/>
        </authorList>
    </citation>
    <scope>NUCLEOTIDE SEQUENCE [LARGE SCALE GENOMIC DNA]</scope>
    <source>
        <strain evidence="4">MMS-IIA-15</strain>
    </source>
</reference>
<feature type="transmembrane region" description="Helical" evidence="1">
    <location>
        <begin position="103"/>
        <end position="123"/>
    </location>
</feature>
<keyword evidence="1" id="KW-1003">Cell membrane</keyword>
<feature type="domain" description="Protein O-mannosyl-transferase C-terminal four TM" evidence="3">
    <location>
        <begin position="235"/>
        <end position="423"/>
    </location>
</feature>
<evidence type="ECO:0000259" key="2">
    <source>
        <dbReference type="Pfam" id="PF13231"/>
    </source>
</evidence>
<keyword evidence="1" id="KW-0812">Transmembrane</keyword>
<dbReference type="EMBL" id="CP016776">
    <property type="protein sequence ID" value="ASY20420.1"/>
    <property type="molecule type" value="Genomic_DNA"/>
</dbReference>
<dbReference type="Proteomes" id="UP000217186">
    <property type="component" value="Chromosome"/>
</dbReference>
<evidence type="ECO:0000313" key="4">
    <source>
        <dbReference type="EMBL" id="ASY20420.1"/>
    </source>
</evidence>
<comment type="subcellular location">
    <subcellularLocation>
        <location evidence="1">Cell membrane</location>
    </subcellularLocation>
</comment>
<dbReference type="KEGG" id="pvn:A7sIIA15_06165"/>
<dbReference type="AlphaFoldDB" id="A0A249KUD4"/>
<feature type="transmembrane region" description="Helical" evidence="1">
    <location>
        <begin position="79"/>
        <end position="97"/>
    </location>
</feature>
<dbReference type="OrthoDB" id="9776737at2"/>
<dbReference type="InterPro" id="IPR027005">
    <property type="entry name" value="PMT-like"/>
</dbReference>
<feature type="domain" description="Glycosyltransferase RgtA/B/C/D-like" evidence="2">
    <location>
        <begin position="59"/>
        <end position="189"/>
    </location>
</feature>
<keyword evidence="1" id="KW-1133">Transmembrane helix</keyword>
<accession>A0A249KUD4</accession>
<dbReference type="Pfam" id="PF13231">
    <property type="entry name" value="PMT_2"/>
    <property type="match status" value="1"/>
</dbReference>
<feature type="transmembrane region" description="Helical" evidence="1">
    <location>
        <begin position="326"/>
        <end position="344"/>
    </location>
</feature>
<feature type="transmembrane region" description="Helical" evidence="1">
    <location>
        <begin position="385"/>
        <end position="404"/>
    </location>
</feature>
<gene>
    <name evidence="4" type="ORF">A7sIIA15_06165</name>
</gene>
<dbReference type="UniPathway" id="UPA00378"/>
<comment type="function">
    <text evidence="1">Protein O-mannosyltransferase that catalyzes the transfer of a single mannose residue from a polyprenol phospho-mannosyl lipidic donor to the hydroxyl group of selected serine and threonine residues in acceptor proteins.</text>
</comment>
<keyword evidence="1 4" id="KW-0808">Transferase</keyword>
<dbReference type="RefSeq" id="WP_095686273.1">
    <property type="nucleotide sequence ID" value="NZ_CP016776.1"/>
</dbReference>
<keyword evidence="1" id="KW-0328">Glycosyltransferase</keyword>
<feature type="transmembrane region" description="Helical" evidence="1">
    <location>
        <begin position="153"/>
        <end position="181"/>
    </location>
</feature>
<evidence type="ECO:0000259" key="3">
    <source>
        <dbReference type="Pfam" id="PF16192"/>
    </source>
</evidence>
<organism evidence="4 5">
    <name type="scientific">Candidatus Planktophila vernalis</name>
    <dbReference type="NCBI Taxonomy" id="1884907"/>
    <lineage>
        <taxon>Bacteria</taxon>
        <taxon>Bacillati</taxon>
        <taxon>Actinomycetota</taxon>
        <taxon>Actinomycetes</taxon>
        <taxon>Candidatus Nanopelagicales</taxon>
        <taxon>Candidatus Nanopelagicaceae</taxon>
        <taxon>Candidatus Planktophila</taxon>
    </lineage>
</organism>
<keyword evidence="5" id="KW-1185">Reference proteome</keyword>
<dbReference type="PANTHER" id="PTHR10050:SF46">
    <property type="entry name" value="PROTEIN O-MANNOSYL-TRANSFERASE 2"/>
    <property type="match status" value="1"/>
</dbReference>
<dbReference type="EC" id="2.4.1.-" evidence="1"/>
<dbReference type="PANTHER" id="PTHR10050">
    <property type="entry name" value="DOLICHYL-PHOSPHATE-MANNOSE--PROTEIN MANNOSYLTRANSFERASE"/>
    <property type="match status" value="1"/>
</dbReference>
<feature type="transmembrane region" description="Helical" evidence="1">
    <location>
        <begin position="201"/>
        <end position="221"/>
    </location>
</feature>
<feature type="transmembrane region" description="Helical" evidence="1">
    <location>
        <begin position="350"/>
        <end position="373"/>
    </location>
</feature>
<dbReference type="GO" id="GO:0005886">
    <property type="term" value="C:plasma membrane"/>
    <property type="evidence" value="ECO:0007669"/>
    <property type="project" value="UniProtKB-SubCell"/>
</dbReference>
<protein>
    <recommendedName>
        <fullName evidence="1">Polyprenol-phosphate-mannose--protein mannosyltransferase</fullName>
        <ecNumber evidence="1">2.4.1.-</ecNumber>
    </recommendedName>
</protein>
<dbReference type="InterPro" id="IPR038731">
    <property type="entry name" value="RgtA/B/C-like"/>
</dbReference>
<proteinExistence type="inferred from homology"/>
<comment type="similarity">
    <text evidence="1">Belongs to the glycosyltransferase 39 family.</text>
</comment>
<sequence>MIAAIAPILIAIASLAIRLINLATPKGFVFDEVYYVDGARDFLKYGVEVSGSKPEFIVHPPVGKWLIASGIQLFGDNEFGWRFATAIIGTLLILLFARLVHVLFYSPLLTAIGAFLMACDGLVLVHSRTALLDLFLTFFVLLAIYLWHQQRHWLAAIAIGLAMGCKWSAVYFLVAMVFVSLYKIFSEHPSKDLIRPTVMKFIQYGFLPVAVYITSWAGWFLSDRGWDRQWSSNSFASWIHYHSQMLGFHTGLTEKHSYQANPWSWMIMGRPTSFFYESPKGCGSDNCAQEVLAIGTPLLWWAGTIAVSVVIGFWLRSLFKRTTEPALNLIVLGMAAGYLPWFFFQSRTVFTFYAIVFEPFMILALVYCAKLLLDSSLKAGISQGLVAAFVTVILLNFVYFYPIFTGEIITYEAWLQRMWMNSWI</sequence>
<keyword evidence="1" id="KW-0472">Membrane</keyword>
<dbReference type="GO" id="GO:0004169">
    <property type="term" value="F:dolichyl-phosphate-mannose-protein mannosyltransferase activity"/>
    <property type="evidence" value="ECO:0007669"/>
    <property type="project" value="UniProtKB-UniRule"/>
</dbReference>
<dbReference type="Pfam" id="PF16192">
    <property type="entry name" value="PMT_4TMC"/>
    <property type="match status" value="1"/>
</dbReference>
<dbReference type="InterPro" id="IPR032421">
    <property type="entry name" value="PMT_4TMC"/>
</dbReference>
<comment type="pathway">
    <text evidence="1">Protein modification; protein glycosylation.</text>
</comment>
<evidence type="ECO:0000313" key="5">
    <source>
        <dbReference type="Proteomes" id="UP000217186"/>
    </source>
</evidence>
<feature type="transmembrane region" description="Helical" evidence="1">
    <location>
        <begin position="298"/>
        <end position="319"/>
    </location>
</feature>